<feature type="signal peptide" evidence="1">
    <location>
        <begin position="1"/>
        <end position="25"/>
    </location>
</feature>
<reference evidence="3" key="1">
    <citation type="journal article" date="2013" name="Nat. Genet.">
        <title>The Capsella rubella genome and the genomic consequences of rapid mating system evolution.</title>
        <authorList>
            <person name="Slotte T."/>
            <person name="Hazzouri K.M."/>
            <person name="Agren J.A."/>
            <person name="Koenig D."/>
            <person name="Maumus F."/>
            <person name="Guo Y.L."/>
            <person name="Steige K."/>
            <person name="Platts A.E."/>
            <person name="Escobar J.S."/>
            <person name="Newman L.K."/>
            <person name="Wang W."/>
            <person name="Mandakova T."/>
            <person name="Vello E."/>
            <person name="Smith L.M."/>
            <person name="Henz S.R."/>
            <person name="Steffen J."/>
            <person name="Takuno S."/>
            <person name="Brandvain Y."/>
            <person name="Coop G."/>
            <person name="Andolfatto P."/>
            <person name="Hu T.T."/>
            <person name="Blanchette M."/>
            <person name="Clark R.M."/>
            <person name="Quesneville H."/>
            <person name="Nordborg M."/>
            <person name="Gaut B.S."/>
            <person name="Lysak M.A."/>
            <person name="Jenkins J."/>
            <person name="Grimwood J."/>
            <person name="Chapman J."/>
            <person name="Prochnik S."/>
            <person name="Shu S."/>
            <person name="Rokhsar D."/>
            <person name="Schmutz J."/>
            <person name="Weigel D."/>
            <person name="Wright S.I."/>
        </authorList>
    </citation>
    <scope>NUCLEOTIDE SEQUENCE [LARGE SCALE GENOMIC DNA]</scope>
    <source>
        <strain evidence="3">cv. Monte Gargano</strain>
    </source>
</reference>
<protein>
    <submittedName>
        <fullName evidence="2">Uncharacterized protein</fullName>
    </submittedName>
</protein>
<accession>R0IK93</accession>
<keyword evidence="3" id="KW-1185">Reference proteome</keyword>
<dbReference type="AlphaFoldDB" id="R0IK93"/>
<keyword evidence="1" id="KW-0732">Signal</keyword>
<name>R0IK93_9BRAS</name>
<dbReference type="OrthoDB" id="1034663at2759"/>
<dbReference type="EMBL" id="KB870805">
    <property type="protein sequence ID" value="EOA38920.1"/>
    <property type="molecule type" value="Genomic_DNA"/>
</dbReference>
<sequence>MRMNIMSVVWIAMLLTALITMGGNAKSDKRCHLECHKHCLATSFVAECLKCLGICGRTPPVALGPSVLVGARAHITVKNQI</sequence>
<evidence type="ECO:0000313" key="2">
    <source>
        <dbReference type="EMBL" id="EOA38920.1"/>
    </source>
</evidence>
<feature type="chain" id="PRO_5004342414" evidence="1">
    <location>
        <begin position="26"/>
        <end position="81"/>
    </location>
</feature>
<proteinExistence type="predicted"/>
<organism evidence="2 3">
    <name type="scientific">Capsella rubella</name>
    <dbReference type="NCBI Taxonomy" id="81985"/>
    <lineage>
        <taxon>Eukaryota</taxon>
        <taxon>Viridiplantae</taxon>
        <taxon>Streptophyta</taxon>
        <taxon>Embryophyta</taxon>
        <taxon>Tracheophyta</taxon>
        <taxon>Spermatophyta</taxon>
        <taxon>Magnoliopsida</taxon>
        <taxon>eudicotyledons</taxon>
        <taxon>Gunneridae</taxon>
        <taxon>Pentapetalae</taxon>
        <taxon>rosids</taxon>
        <taxon>malvids</taxon>
        <taxon>Brassicales</taxon>
        <taxon>Brassicaceae</taxon>
        <taxon>Camelineae</taxon>
        <taxon>Capsella</taxon>
    </lineage>
</organism>
<evidence type="ECO:0000313" key="3">
    <source>
        <dbReference type="Proteomes" id="UP000029121"/>
    </source>
</evidence>
<evidence type="ECO:0000256" key="1">
    <source>
        <dbReference type="SAM" id="SignalP"/>
    </source>
</evidence>
<dbReference type="Proteomes" id="UP000029121">
    <property type="component" value="Unassembled WGS sequence"/>
</dbReference>
<gene>
    <name evidence="2" type="ORF">CARUB_v10011318mg</name>
</gene>
<dbReference type="KEGG" id="crb:17896800"/>